<evidence type="ECO:0000259" key="4">
    <source>
        <dbReference type="PROSITE" id="PS51379"/>
    </source>
</evidence>
<dbReference type="PROSITE" id="PS51379">
    <property type="entry name" value="4FE4S_FER_2"/>
    <property type="match status" value="2"/>
</dbReference>
<dbReference type="AlphaFoldDB" id="I9LFX8"/>
<keyword evidence="2" id="KW-0408">Iron</keyword>
<comment type="caution">
    <text evidence="5">The sequence shown here is derived from an EMBL/GenBank/DDBJ whole genome shotgun (WGS) entry which is preliminary data.</text>
</comment>
<dbReference type="PROSITE" id="PS00198">
    <property type="entry name" value="4FE4S_FER_1"/>
    <property type="match status" value="1"/>
</dbReference>
<evidence type="ECO:0000313" key="5">
    <source>
        <dbReference type="EMBL" id="EIW19379.1"/>
    </source>
</evidence>
<evidence type="ECO:0000313" key="6">
    <source>
        <dbReference type="Proteomes" id="UP000004324"/>
    </source>
</evidence>
<proteinExistence type="predicted"/>
<keyword evidence="6" id="KW-1185">Reference proteome</keyword>
<dbReference type="InterPro" id="IPR017896">
    <property type="entry name" value="4Fe4S_Fe-S-bd"/>
</dbReference>
<feature type="domain" description="4Fe-4S ferredoxin-type" evidence="4">
    <location>
        <begin position="46"/>
        <end position="74"/>
    </location>
</feature>
<feature type="domain" description="4Fe-4S ferredoxin-type" evidence="4">
    <location>
        <begin position="76"/>
        <end position="98"/>
    </location>
</feature>
<dbReference type="Pfam" id="PF12838">
    <property type="entry name" value="Fer4_7"/>
    <property type="match status" value="1"/>
</dbReference>
<organism evidence="5 6">
    <name type="scientific">Pelosinus fermentans B4</name>
    <dbReference type="NCBI Taxonomy" id="1149862"/>
    <lineage>
        <taxon>Bacteria</taxon>
        <taxon>Bacillati</taxon>
        <taxon>Bacillota</taxon>
        <taxon>Negativicutes</taxon>
        <taxon>Selenomonadales</taxon>
        <taxon>Sporomusaceae</taxon>
        <taxon>Pelosinus</taxon>
    </lineage>
</organism>
<gene>
    <name evidence="5" type="ORF">FB4_3089</name>
</gene>
<accession>I9LFX8</accession>
<reference evidence="5 6" key="1">
    <citation type="journal article" date="2012" name="J. Bacteriol.">
        <title>Draft Genome Sequences for Two Metal-Reducing Pelosinus fermentans Strains Isolated from a Cr(VI)-Contaminated Site and for Type Strain R7.</title>
        <authorList>
            <person name="Brown S.D."/>
            <person name="Podar M."/>
            <person name="Klingeman D.M."/>
            <person name="Johnson C.M."/>
            <person name="Yang Z.K."/>
            <person name="Utturkar S.M."/>
            <person name="Land M.L."/>
            <person name="Mosher J.J."/>
            <person name="Hurt R.A.Jr."/>
            <person name="Phelps T.J."/>
            <person name="Palumbo A.V."/>
            <person name="Arkin A.P."/>
            <person name="Hazen T.C."/>
            <person name="Elias D.A."/>
        </authorList>
    </citation>
    <scope>NUCLEOTIDE SEQUENCE [LARGE SCALE GENOMIC DNA]</scope>
    <source>
        <strain evidence="5 6">B4</strain>
    </source>
</reference>
<dbReference type="Proteomes" id="UP000004324">
    <property type="component" value="Unassembled WGS sequence"/>
</dbReference>
<dbReference type="EMBL" id="AKVJ01000021">
    <property type="protein sequence ID" value="EIW19379.1"/>
    <property type="molecule type" value="Genomic_DNA"/>
</dbReference>
<dbReference type="OrthoDB" id="1683619at2"/>
<sequence>MIQKEVKDAFDWALALNEPSVIITRWPCVLKRLSDADKIEFGDYKGLCQVAEEICIGCKMCIKTGCPALQFNKETKKVKIDKVQCVGCKLCLQVCPVK</sequence>
<protein>
    <submittedName>
        <fullName evidence="5">Indolepyruvate ferredoxin oxidoreductase</fullName>
    </submittedName>
</protein>
<name>I9LFX8_9FIRM</name>
<evidence type="ECO:0000256" key="3">
    <source>
        <dbReference type="ARBA" id="ARBA00023014"/>
    </source>
</evidence>
<dbReference type="SUPFAM" id="SSF54862">
    <property type="entry name" value="4Fe-4S ferredoxins"/>
    <property type="match status" value="1"/>
</dbReference>
<dbReference type="Gene3D" id="3.30.70.20">
    <property type="match status" value="1"/>
</dbReference>
<dbReference type="PATRIC" id="fig|1149862.3.peg.1650"/>
<keyword evidence="1" id="KW-0479">Metal-binding</keyword>
<dbReference type="GO" id="GO:0051536">
    <property type="term" value="F:iron-sulfur cluster binding"/>
    <property type="evidence" value="ECO:0007669"/>
    <property type="project" value="UniProtKB-KW"/>
</dbReference>
<dbReference type="GO" id="GO:0046872">
    <property type="term" value="F:metal ion binding"/>
    <property type="evidence" value="ECO:0007669"/>
    <property type="project" value="UniProtKB-KW"/>
</dbReference>
<dbReference type="RefSeq" id="WP_007933001.1">
    <property type="nucleotide sequence ID" value="NZ_AKVJ01000021.1"/>
</dbReference>
<keyword evidence="5" id="KW-0670">Pyruvate</keyword>
<evidence type="ECO:0000256" key="2">
    <source>
        <dbReference type="ARBA" id="ARBA00023004"/>
    </source>
</evidence>
<keyword evidence="3" id="KW-0411">Iron-sulfur</keyword>
<evidence type="ECO:0000256" key="1">
    <source>
        <dbReference type="ARBA" id="ARBA00022723"/>
    </source>
</evidence>
<dbReference type="InterPro" id="IPR017900">
    <property type="entry name" value="4Fe4S_Fe_S_CS"/>
</dbReference>